<dbReference type="InterPro" id="IPR038536">
    <property type="entry name" value="Alkyl/aryl-sulf_dimr_sf"/>
</dbReference>
<evidence type="ECO:0000259" key="1">
    <source>
        <dbReference type="Pfam" id="PF14863"/>
    </source>
</evidence>
<dbReference type="Gene3D" id="3.60.15.30">
    <property type="entry name" value="Metallo-beta-lactamase domain"/>
    <property type="match status" value="1"/>
</dbReference>
<dbReference type="SUPFAM" id="SSF56281">
    <property type="entry name" value="Metallo-hydrolase/oxidoreductase"/>
    <property type="match status" value="1"/>
</dbReference>
<dbReference type="PANTHER" id="PTHR43223">
    <property type="entry name" value="ALKYL/ARYL-SULFATASE"/>
    <property type="match status" value="1"/>
</dbReference>
<dbReference type="PANTHER" id="PTHR43223:SF2">
    <property type="entry name" value="METALLO-BETA-LACTAMASE DOMAIN-CONTAINING PROTEIN"/>
    <property type="match status" value="1"/>
</dbReference>
<name>A0A6J6G8D6_9ZZZZ</name>
<dbReference type="AlphaFoldDB" id="A0A6J6G8D6"/>
<evidence type="ECO:0000313" key="2">
    <source>
        <dbReference type="EMBL" id="CAB4595673.1"/>
    </source>
</evidence>
<gene>
    <name evidence="2" type="ORF">UFOPK1722_01877</name>
</gene>
<proteinExistence type="predicted"/>
<organism evidence="2">
    <name type="scientific">freshwater metagenome</name>
    <dbReference type="NCBI Taxonomy" id="449393"/>
    <lineage>
        <taxon>unclassified sequences</taxon>
        <taxon>metagenomes</taxon>
        <taxon>ecological metagenomes</taxon>
    </lineage>
</organism>
<dbReference type="InterPro" id="IPR052195">
    <property type="entry name" value="Bact_Alkyl/Aryl-Sulfatase"/>
</dbReference>
<reference evidence="2" key="1">
    <citation type="submission" date="2020-05" db="EMBL/GenBank/DDBJ databases">
        <authorList>
            <person name="Chiriac C."/>
            <person name="Salcher M."/>
            <person name="Ghai R."/>
            <person name="Kavagutti S V."/>
        </authorList>
    </citation>
    <scope>NUCLEOTIDE SEQUENCE</scope>
</reference>
<dbReference type="Gene3D" id="1.25.40.880">
    <property type="entry name" value="Alkyl sulfatase, dimerisation domain"/>
    <property type="match status" value="1"/>
</dbReference>
<sequence>MYPEVTYRESTTLDVGGRVFELHHARGETDDHTWAWIPDAKAIAVGDFFIWQFPNAGNPQKVQRYALDWAVALRKMAALGPELMLPAHGPAIGGHERVAMVLNDTATALEFLHDSTLALMNAGARLDEILHTVKLPDELADKPYLRATYDEPEFVVRNIWRLYGGWYDGNPANLKPARDMELAREMASLAGGAEVLARRGETLAADGDLRLACHLVEMAALAEPESRTIHAIRAAVYEQRRRSETSMMATGIYRAAAHDSKSVTD</sequence>
<dbReference type="EMBL" id="CAEZTS010000230">
    <property type="protein sequence ID" value="CAB4595673.1"/>
    <property type="molecule type" value="Genomic_DNA"/>
</dbReference>
<dbReference type="InterPro" id="IPR029228">
    <property type="entry name" value="Alkyl_sulf_dimr"/>
</dbReference>
<dbReference type="InterPro" id="IPR036866">
    <property type="entry name" value="RibonucZ/Hydroxyglut_hydro"/>
</dbReference>
<accession>A0A6J6G8D6</accession>
<dbReference type="Pfam" id="PF14863">
    <property type="entry name" value="Alkyl_sulf_dimr"/>
    <property type="match status" value="1"/>
</dbReference>
<protein>
    <submittedName>
        <fullName evidence="2">Unannotated protein</fullName>
    </submittedName>
</protein>
<feature type="domain" description="Alkyl sulfatase dimerisation" evidence="1">
    <location>
        <begin position="127"/>
        <end position="260"/>
    </location>
</feature>
<dbReference type="GO" id="GO:0046983">
    <property type="term" value="F:protein dimerization activity"/>
    <property type="evidence" value="ECO:0007669"/>
    <property type="project" value="InterPro"/>
</dbReference>